<keyword evidence="9 15" id="KW-0862">Zinc</keyword>
<dbReference type="GO" id="GO:0030163">
    <property type="term" value="P:protein catabolic process"/>
    <property type="evidence" value="ECO:0007669"/>
    <property type="project" value="UniProtKB-UniRule"/>
</dbReference>
<feature type="region of interest" description="Disordered" evidence="17">
    <location>
        <begin position="642"/>
        <end position="702"/>
    </location>
</feature>
<dbReference type="Proteomes" id="UP000019489">
    <property type="component" value="Unassembled WGS sequence"/>
</dbReference>
<evidence type="ECO:0000256" key="14">
    <source>
        <dbReference type="ARBA" id="ARBA00061570"/>
    </source>
</evidence>
<feature type="binding site" evidence="15">
    <location>
        <position position="434"/>
    </location>
    <ligand>
        <name>Zn(2+)</name>
        <dbReference type="ChEBI" id="CHEBI:29105"/>
        <note>catalytic</note>
    </ligand>
</feature>
<feature type="binding site" evidence="15">
    <location>
        <begin position="208"/>
        <end position="215"/>
    </location>
    <ligand>
        <name>ATP</name>
        <dbReference type="ChEBI" id="CHEBI:30616"/>
    </ligand>
</feature>
<keyword evidence="10 15" id="KW-0067">ATP-binding</keyword>
<evidence type="ECO:0000256" key="13">
    <source>
        <dbReference type="ARBA" id="ARBA00023136"/>
    </source>
</evidence>
<dbReference type="RefSeq" id="WP_034800300.1">
    <property type="nucleotide sequence ID" value="NZ_AWSA01000001.1"/>
</dbReference>
<dbReference type="PROSITE" id="PS00674">
    <property type="entry name" value="AAA"/>
    <property type="match status" value="1"/>
</dbReference>
<evidence type="ECO:0000256" key="11">
    <source>
        <dbReference type="ARBA" id="ARBA00022989"/>
    </source>
</evidence>
<dbReference type="GO" id="GO:0005524">
    <property type="term" value="F:ATP binding"/>
    <property type="evidence" value="ECO:0007669"/>
    <property type="project" value="UniProtKB-UniRule"/>
</dbReference>
<dbReference type="Pfam" id="PF17862">
    <property type="entry name" value="AAA_lid_3"/>
    <property type="match status" value="1"/>
</dbReference>
<dbReference type="InterPro" id="IPR005936">
    <property type="entry name" value="FtsH"/>
</dbReference>
<keyword evidence="4 15" id="KW-0645">Protease</keyword>
<dbReference type="SUPFAM" id="SSF52540">
    <property type="entry name" value="P-loop containing nucleoside triphosphate hydrolases"/>
    <property type="match status" value="1"/>
</dbReference>
<dbReference type="PANTHER" id="PTHR23076">
    <property type="entry name" value="METALLOPROTEASE M41 FTSH"/>
    <property type="match status" value="1"/>
</dbReference>
<comment type="similarity">
    <text evidence="2 15">In the C-terminal section; belongs to the peptidase M41 family.</text>
</comment>
<comment type="cofactor">
    <cofactor evidence="15">
        <name>Zn(2+)</name>
        <dbReference type="ChEBI" id="CHEBI:29105"/>
    </cofactor>
    <text evidence="15">Binds 1 zinc ion per subunit.</text>
</comment>
<proteinExistence type="inferred from homology"/>
<comment type="function">
    <text evidence="15">Acts as a processive, ATP-dependent zinc metallopeptidase for both cytoplasmic and membrane proteins. Plays a role in the quality control of integral membrane proteins.</text>
</comment>
<dbReference type="Gene3D" id="1.10.8.60">
    <property type="match status" value="1"/>
</dbReference>
<dbReference type="InterPro" id="IPR027417">
    <property type="entry name" value="P-loop_NTPase"/>
</dbReference>
<keyword evidence="8 15" id="KW-0378">Hydrolase</keyword>
<dbReference type="EC" id="3.4.24.-" evidence="15"/>
<reference evidence="19 20" key="1">
    <citation type="submission" date="2013-08" db="EMBL/GenBank/DDBJ databases">
        <title>Intrasporangium oryzae NRRL B-24470.</title>
        <authorList>
            <person name="Liu H."/>
            <person name="Wang G."/>
        </authorList>
    </citation>
    <scope>NUCLEOTIDE SEQUENCE [LARGE SCALE GENOMIC DNA]</scope>
    <source>
        <strain evidence="19 20">NRRL B-24470</strain>
    </source>
</reference>
<comment type="similarity">
    <text evidence="16">Belongs to the AAA ATPase family.</text>
</comment>
<keyword evidence="13 15" id="KW-0472">Membrane</keyword>
<comment type="subcellular location">
    <subcellularLocation>
        <location evidence="15">Cell membrane</location>
        <topology evidence="15">Multi-pass membrane protein</topology>
        <orientation evidence="15">Cytoplasmic side</orientation>
    </subcellularLocation>
    <subcellularLocation>
        <location evidence="1">Membrane</location>
    </subcellularLocation>
</comment>
<keyword evidence="12 15" id="KW-0482">Metalloprotease</keyword>
<name>W9GC12_9MICO</name>
<evidence type="ECO:0000256" key="12">
    <source>
        <dbReference type="ARBA" id="ARBA00023049"/>
    </source>
</evidence>
<dbReference type="SUPFAM" id="SSF140990">
    <property type="entry name" value="FtsH protease domain-like"/>
    <property type="match status" value="1"/>
</dbReference>
<dbReference type="Pfam" id="PF06480">
    <property type="entry name" value="FtsH_ext"/>
    <property type="match status" value="1"/>
</dbReference>
<dbReference type="EMBL" id="AWSA01000001">
    <property type="protein sequence ID" value="EWT03585.1"/>
    <property type="molecule type" value="Genomic_DNA"/>
</dbReference>
<comment type="similarity">
    <text evidence="14 15">In the central section; belongs to the AAA ATPase family.</text>
</comment>
<dbReference type="GO" id="GO:0006508">
    <property type="term" value="P:proteolysis"/>
    <property type="evidence" value="ECO:0007669"/>
    <property type="project" value="UniProtKB-KW"/>
</dbReference>
<dbReference type="InterPro" id="IPR003959">
    <property type="entry name" value="ATPase_AAA_core"/>
</dbReference>
<feature type="transmembrane region" description="Helical" evidence="15">
    <location>
        <begin position="12"/>
        <end position="28"/>
    </location>
</feature>
<feature type="binding site" evidence="15">
    <location>
        <position position="430"/>
    </location>
    <ligand>
        <name>Zn(2+)</name>
        <dbReference type="ChEBI" id="CHEBI:29105"/>
        <note>catalytic</note>
    </ligand>
</feature>
<dbReference type="CDD" id="cd19501">
    <property type="entry name" value="RecA-like_FtsH"/>
    <property type="match status" value="1"/>
</dbReference>
<dbReference type="MEROPS" id="M41.015"/>
<dbReference type="GO" id="GO:0016887">
    <property type="term" value="F:ATP hydrolysis activity"/>
    <property type="evidence" value="ECO:0007669"/>
    <property type="project" value="UniProtKB-UniRule"/>
</dbReference>
<feature type="binding site" evidence="15">
    <location>
        <position position="506"/>
    </location>
    <ligand>
        <name>Zn(2+)</name>
        <dbReference type="ChEBI" id="CHEBI:29105"/>
        <note>catalytic</note>
    </ligand>
</feature>
<protein>
    <recommendedName>
        <fullName evidence="15">ATP-dependent zinc metalloprotease FtsH</fullName>
        <ecNumber evidence="15">3.4.24.-</ecNumber>
    </recommendedName>
</protein>
<dbReference type="STRING" id="1386089.N865_09040"/>
<evidence type="ECO:0000259" key="18">
    <source>
        <dbReference type="SMART" id="SM00382"/>
    </source>
</evidence>
<evidence type="ECO:0000256" key="6">
    <source>
        <dbReference type="ARBA" id="ARBA00022723"/>
    </source>
</evidence>
<keyword evidence="11 15" id="KW-1133">Transmembrane helix</keyword>
<evidence type="ECO:0000256" key="7">
    <source>
        <dbReference type="ARBA" id="ARBA00022741"/>
    </source>
</evidence>
<keyword evidence="19" id="KW-0132">Cell division</keyword>
<dbReference type="GO" id="GO:0005886">
    <property type="term" value="C:plasma membrane"/>
    <property type="evidence" value="ECO:0007669"/>
    <property type="project" value="UniProtKB-SubCell"/>
</dbReference>
<dbReference type="NCBIfam" id="TIGR01241">
    <property type="entry name" value="FtsH_fam"/>
    <property type="match status" value="1"/>
</dbReference>
<dbReference type="AlphaFoldDB" id="W9GC12"/>
<evidence type="ECO:0000313" key="19">
    <source>
        <dbReference type="EMBL" id="EWT03585.1"/>
    </source>
</evidence>
<feature type="domain" description="AAA+ ATPase" evidence="18">
    <location>
        <begin position="200"/>
        <end position="339"/>
    </location>
</feature>
<dbReference type="InterPro" id="IPR000642">
    <property type="entry name" value="Peptidase_M41"/>
</dbReference>
<dbReference type="InterPro" id="IPR037219">
    <property type="entry name" value="Peptidase_M41-like"/>
</dbReference>
<dbReference type="InterPro" id="IPR003593">
    <property type="entry name" value="AAA+_ATPase"/>
</dbReference>
<comment type="caution">
    <text evidence="19">The sequence shown here is derived from an EMBL/GenBank/DDBJ whole genome shotgun (WGS) entry which is preliminary data.</text>
</comment>
<dbReference type="GO" id="GO:0051301">
    <property type="term" value="P:cell division"/>
    <property type="evidence" value="ECO:0007669"/>
    <property type="project" value="UniProtKB-KW"/>
</dbReference>
<keyword evidence="20" id="KW-1185">Reference proteome</keyword>
<evidence type="ECO:0000256" key="2">
    <source>
        <dbReference type="ARBA" id="ARBA00010044"/>
    </source>
</evidence>
<keyword evidence="3 15" id="KW-1003">Cell membrane</keyword>
<feature type="active site" evidence="15">
    <location>
        <position position="431"/>
    </location>
</feature>
<dbReference type="InterPro" id="IPR041569">
    <property type="entry name" value="AAA_lid_3"/>
</dbReference>
<dbReference type="eggNOG" id="COG0465">
    <property type="taxonomic scope" value="Bacteria"/>
</dbReference>
<dbReference type="HAMAP" id="MF_01458">
    <property type="entry name" value="FtsH"/>
    <property type="match status" value="1"/>
</dbReference>
<comment type="subunit">
    <text evidence="15">Homohexamer.</text>
</comment>
<dbReference type="SMART" id="SM00382">
    <property type="entry name" value="AAA"/>
    <property type="match status" value="1"/>
</dbReference>
<dbReference type="Pfam" id="PF00004">
    <property type="entry name" value="AAA"/>
    <property type="match status" value="1"/>
</dbReference>
<evidence type="ECO:0000256" key="8">
    <source>
        <dbReference type="ARBA" id="ARBA00022801"/>
    </source>
</evidence>
<accession>W9GC12</accession>
<evidence type="ECO:0000256" key="5">
    <source>
        <dbReference type="ARBA" id="ARBA00022692"/>
    </source>
</evidence>
<evidence type="ECO:0000256" key="10">
    <source>
        <dbReference type="ARBA" id="ARBA00022840"/>
    </source>
</evidence>
<dbReference type="FunFam" id="1.20.58.760:FF:000001">
    <property type="entry name" value="ATP-dependent zinc metalloprotease FtsH"/>
    <property type="match status" value="1"/>
</dbReference>
<gene>
    <name evidence="15" type="primary">ftsH</name>
    <name evidence="19" type="ORF">N865_09040</name>
</gene>
<dbReference type="Gene3D" id="3.40.50.300">
    <property type="entry name" value="P-loop containing nucleotide triphosphate hydrolases"/>
    <property type="match status" value="1"/>
</dbReference>
<sequence>MDAKRILRTPLVWILLLISMLVFGLMFSESGAPRIDTSEAMKQITSGNVESAKLLNNEKMELTLKNGYTSPDGQVKDAKSVYAYYVQARGADVVSALNKAAPPKGVDDQIDEPSWFGSLLFSVLPILIILGLFWFLMGQMQGGGNRVMQFGKSRAKLATKDTPKVTFADVAGCDEAIEELQEIKEFLQEPAKFLAVGAKIPKGVLLYGQPGTGKTLLARAVAGEAGVPFYSISGSDFVEMFVGVGASRVRDLFEQAKANAPAIVFVDEIDAVGRHRGAGLGGGHDEREQTLNQLLVEMDGFDVKTNVILIAATNRPDILDPALLRPGRFDRQIAVDAPDMIGRHRILEVHGQGKPMAPDVDLLAVARRTPGFTGADLANVLNEAALLTARSDKKVIDNIALDEAIDRVIAGPQKRTRIMSAKERKITAYHEGGHALVAAALNHTDPVTKVTILPRGRALGYTMVMPVDDKYSTTRNEILDQLAYALGGRVAEEIVFHEPTTGASNDIEKATGMARKMVTDFGMSERIGAIKLGQSNGEVFLGRDMGHQRDYSEEIARVVDEEVRALIESAHNEAYAALNANRDVLDRLVLELLEKETLNQAELAAIFSSIVKQPERPTWLSSQLRQVSDRPPVLTPAEIAASQNGQNGQNGHLPPPVPANPEVEEKIDEAAAVGSHPLAEEHPPTQVIEVPADWPVNPGEKD</sequence>
<dbReference type="InterPro" id="IPR003960">
    <property type="entry name" value="ATPase_AAA_CS"/>
</dbReference>
<dbReference type="OrthoDB" id="9809379at2"/>
<evidence type="ECO:0000256" key="17">
    <source>
        <dbReference type="SAM" id="MobiDB-lite"/>
    </source>
</evidence>
<dbReference type="Pfam" id="PF01434">
    <property type="entry name" value="Peptidase_M41"/>
    <property type="match status" value="1"/>
</dbReference>
<dbReference type="Gene3D" id="1.20.58.760">
    <property type="entry name" value="Peptidase M41"/>
    <property type="match status" value="1"/>
</dbReference>
<dbReference type="FunFam" id="3.40.50.300:FF:000001">
    <property type="entry name" value="ATP-dependent zinc metalloprotease FtsH"/>
    <property type="match status" value="1"/>
</dbReference>
<dbReference type="PANTHER" id="PTHR23076:SF97">
    <property type="entry name" value="ATP-DEPENDENT ZINC METALLOPROTEASE YME1L1"/>
    <property type="match status" value="1"/>
</dbReference>
<evidence type="ECO:0000256" key="1">
    <source>
        <dbReference type="ARBA" id="ARBA00004370"/>
    </source>
</evidence>
<keyword evidence="6 15" id="KW-0479">Metal-binding</keyword>
<keyword evidence="5 15" id="KW-0812">Transmembrane</keyword>
<dbReference type="FunFam" id="1.10.8.60:FF:000001">
    <property type="entry name" value="ATP-dependent zinc metalloprotease FtsH"/>
    <property type="match status" value="1"/>
</dbReference>
<evidence type="ECO:0000256" key="3">
    <source>
        <dbReference type="ARBA" id="ARBA00022475"/>
    </source>
</evidence>
<keyword evidence="19" id="KW-0131">Cell cycle</keyword>
<dbReference type="GO" id="GO:0004176">
    <property type="term" value="F:ATP-dependent peptidase activity"/>
    <property type="evidence" value="ECO:0007669"/>
    <property type="project" value="InterPro"/>
</dbReference>
<dbReference type="InterPro" id="IPR011546">
    <property type="entry name" value="Pept_M41_FtsH_extracell"/>
</dbReference>
<dbReference type="GO" id="GO:0004222">
    <property type="term" value="F:metalloendopeptidase activity"/>
    <property type="evidence" value="ECO:0007669"/>
    <property type="project" value="InterPro"/>
</dbReference>
<feature type="transmembrane region" description="Helical" evidence="15">
    <location>
        <begin position="115"/>
        <end position="136"/>
    </location>
</feature>
<dbReference type="GO" id="GO:0008270">
    <property type="term" value="F:zinc ion binding"/>
    <property type="evidence" value="ECO:0007669"/>
    <property type="project" value="UniProtKB-UniRule"/>
</dbReference>
<evidence type="ECO:0000256" key="9">
    <source>
        <dbReference type="ARBA" id="ARBA00022833"/>
    </source>
</evidence>
<evidence type="ECO:0000256" key="4">
    <source>
        <dbReference type="ARBA" id="ARBA00022670"/>
    </source>
</evidence>
<keyword evidence="7 15" id="KW-0547">Nucleotide-binding</keyword>
<evidence type="ECO:0000256" key="16">
    <source>
        <dbReference type="RuleBase" id="RU003651"/>
    </source>
</evidence>
<organism evidence="19 20">
    <name type="scientific">Intrasporangium oryzae NRRL B-24470</name>
    <dbReference type="NCBI Taxonomy" id="1386089"/>
    <lineage>
        <taxon>Bacteria</taxon>
        <taxon>Bacillati</taxon>
        <taxon>Actinomycetota</taxon>
        <taxon>Actinomycetes</taxon>
        <taxon>Micrococcales</taxon>
        <taxon>Intrasporangiaceae</taxon>
        <taxon>Intrasporangium</taxon>
    </lineage>
</organism>
<dbReference type="PATRIC" id="fig|1386089.3.peg.69"/>
<evidence type="ECO:0000256" key="15">
    <source>
        <dbReference type="HAMAP-Rule" id="MF_01458"/>
    </source>
</evidence>
<evidence type="ECO:0000313" key="20">
    <source>
        <dbReference type="Proteomes" id="UP000019489"/>
    </source>
</evidence>